<feature type="region of interest" description="Disordered" evidence="1">
    <location>
        <begin position="239"/>
        <end position="269"/>
    </location>
</feature>
<name>A0A7V7PP72_9HYPH</name>
<proteinExistence type="predicted"/>
<evidence type="ECO:0000313" key="3">
    <source>
        <dbReference type="Proteomes" id="UP000432089"/>
    </source>
</evidence>
<dbReference type="InterPro" id="IPR008868">
    <property type="entry name" value="TniB"/>
</dbReference>
<dbReference type="InterPro" id="IPR027417">
    <property type="entry name" value="P-loop_NTPase"/>
</dbReference>
<accession>A0A7V7PP72</accession>
<dbReference type="RefSeq" id="WP_150969803.1">
    <property type="nucleotide sequence ID" value="NZ_VZDO01000008.1"/>
</dbReference>
<organism evidence="2 3">
    <name type="scientific">Plantimonas leprariae</name>
    <dbReference type="NCBI Taxonomy" id="2615207"/>
    <lineage>
        <taxon>Bacteria</taxon>
        <taxon>Pseudomonadati</taxon>
        <taxon>Pseudomonadota</taxon>
        <taxon>Alphaproteobacteria</taxon>
        <taxon>Hyphomicrobiales</taxon>
        <taxon>Aurantimonadaceae</taxon>
        <taxon>Plantimonas</taxon>
    </lineage>
</organism>
<evidence type="ECO:0000313" key="2">
    <source>
        <dbReference type="EMBL" id="KAB0679714.1"/>
    </source>
</evidence>
<feature type="compositionally biased region" description="Basic and acidic residues" evidence="1">
    <location>
        <begin position="239"/>
        <end position="252"/>
    </location>
</feature>
<dbReference type="EMBL" id="VZDO01000008">
    <property type="protein sequence ID" value="KAB0679714.1"/>
    <property type="molecule type" value="Genomic_DNA"/>
</dbReference>
<protein>
    <submittedName>
        <fullName evidence="2">AAA family ATPase</fullName>
    </submittedName>
</protein>
<comment type="caution">
    <text evidence="2">The sequence shown here is derived from an EMBL/GenBank/DDBJ whole genome shotgun (WGS) entry which is preliminary data.</text>
</comment>
<gene>
    <name evidence="2" type="ORF">F6X38_10815</name>
</gene>
<evidence type="ECO:0000256" key="1">
    <source>
        <dbReference type="SAM" id="MobiDB-lite"/>
    </source>
</evidence>
<dbReference type="SUPFAM" id="SSF52540">
    <property type="entry name" value="P-loop containing nucleoside triphosphate hydrolases"/>
    <property type="match status" value="1"/>
</dbReference>
<keyword evidence="3" id="KW-1185">Reference proteome</keyword>
<dbReference type="AlphaFoldDB" id="A0A7V7PP72"/>
<dbReference type="Proteomes" id="UP000432089">
    <property type="component" value="Unassembled WGS sequence"/>
</dbReference>
<dbReference type="Pfam" id="PF05621">
    <property type="entry name" value="TniB"/>
    <property type="match status" value="1"/>
</dbReference>
<sequence>MSVVLERDDRLERPVIKIPVDPKPSFKSLFSDVVVAVTGTRPPKTMNFMSVLTMLIHQLLAQKTKLLIFDDVQHISEHRGPEGIYKAADVFKVLMKSARMQIVLIGLPHAREIMLANTQLHEMTSRVHQVSPFVLDGREGEFVQFLEAIEGELPFDKASDISGDEVAVRIHHATDGYVGRISHLLIDAVDYALEEGLGRLDRTALAGMLRDHRGIGSHLNPFLLDENELKEFQQTIHAERSKRQRAAEDRQTRTAGVRQRRRDLGVRGR</sequence>
<reference evidence="2 3" key="1">
    <citation type="submission" date="2019-09" db="EMBL/GenBank/DDBJ databases">
        <title>YIM 132180 draft genome.</title>
        <authorList>
            <person name="Zhang K."/>
        </authorList>
    </citation>
    <scope>NUCLEOTIDE SEQUENCE [LARGE SCALE GENOMIC DNA]</scope>
    <source>
        <strain evidence="2 3">YIM 132180</strain>
    </source>
</reference>